<keyword evidence="2" id="KW-1185">Reference proteome</keyword>
<name>A0AAQ3NNY1_VIGMU</name>
<feature type="non-terminal residue" evidence="1">
    <location>
        <position position="116"/>
    </location>
</feature>
<proteinExistence type="predicted"/>
<evidence type="ECO:0000313" key="2">
    <source>
        <dbReference type="Proteomes" id="UP001374535"/>
    </source>
</evidence>
<dbReference type="AlphaFoldDB" id="A0AAQ3NNY1"/>
<dbReference type="Proteomes" id="UP001374535">
    <property type="component" value="Chromosome 5"/>
</dbReference>
<organism evidence="1 2">
    <name type="scientific">Vigna mungo</name>
    <name type="common">Black gram</name>
    <name type="synonym">Phaseolus mungo</name>
    <dbReference type="NCBI Taxonomy" id="3915"/>
    <lineage>
        <taxon>Eukaryota</taxon>
        <taxon>Viridiplantae</taxon>
        <taxon>Streptophyta</taxon>
        <taxon>Embryophyta</taxon>
        <taxon>Tracheophyta</taxon>
        <taxon>Spermatophyta</taxon>
        <taxon>Magnoliopsida</taxon>
        <taxon>eudicotyledons</taxon>
        <taxon>Gunneridae</taxon>
        <taxon>Pentapetalae</taxon>
        <taxon>rosids</taxon>
        <taxon>fabids</taxon>
        <taxon>Fabales</taxon>
        <taxon>Fabaceae</taxon>
        <taxon>Papilionoideae</taxon>
        <taxon>50 kb inversion clade</taxon>
        <taxon>NPAAA clade</taxon>
        <taxon>indigoferoid/millettioid clade</taxon>
        <taxon>Phaseoleae</taxon>
        <taxon>Vigna</taxon>
    </lineage>
</organism>
<gene>
    <name evidence="1" type="ORF">V8G54_016945</name>
</gene>
<reference evidence="1 2" key="1">
    <citation type="journal article" date="2023" name="Life. Sci Alliance">
        <title>Evolutionary insights into 3D genome organization and epigenetic landscape of Vigna mungo.</title>
        <authorList>
            <person name="Junaid A."/>
            <person name="Singh B."/>
            <person name="Bhatia S."/>
        </authorList>
    </citation>
    <scope>NUCLEOTIDE SEQUENCE [LARGE SCALE GENOMIC DNA]</scope>
    <source>
        <strain evidence="1">Urdbean</strain>
    </source>
</reference>
<dbReference type="EMBL" id="CP144696">
    <property type="protein sequence ID" value="WVZ12415.1"/>
    <property type="molecule type" value="Genomic_DNA"/>
</dbReference>
<sequence>HASYDPVIQLISTYHSYLYSTLHTSCSYQQLLPLMVTQSDTFCCISNAFPSQRIDNACNDDSALLLLPLQSQTVRYAKEVADELPVEKTTLACLNDSPNLHIEAMHSHSHEMAHQT</sequence>
<evidence type="ECO:0000313" key="1">
    <source>
        <dbReference type="EMBL" id="WVZ12415.1"/>
    </source>
</evidence>
<protein>
    <submittedName>
        <fullName evidence="1">Uncharacterized protein</fullName>
    </submittedName>
</protein>
<accession>A0AAQ3NNY1</accession>